<accession>A0AAV4XU61</accession>
<keyword evidence="2" id="KW-1185">Reference proteome</keyword>
<evidence type="ECO:0000313" key="1">
    <source>
        <dbReference type="EMBL" id="GIY98267.1"/>
    </source>
</evidence>
<sequence>MTGFWRSPSLDPPQPFSGSPLKKEINFNGLTLLSWSRGGGIFFRTVIFASAVWQSSSLLNRPCFDLGLEVFQMGCRRFHLVASTMKGEVCVFAPVWLLSIRVCNLI</sequence>
<evidence type="ECO:0000313" key="2">
    <source>
        <dbReference type="Proteomes" id="UP001054945"/>
    </source>
</evidence>
<dbReference type="Proteomes" id="UP001054945">
    <property type="component" value="Unassembled WGS sequence"/>
</dbReference>
<dbReference type="AlphaFoldDB" id="A0AAV4XU61"/>
<protein>
    <submittedName>
        <fullName evidence="1">Uncharacterized protein</fullName>
    </submittedName>
</protein>
<gene>
    <name evidence="1" type="ORF">CEXT_633991</name>
</gene>
<proteinExistence type="predicted"/>
<comment type="caution">
    <text evidence="1">The sequence shown here is derived from an EMBL/GenBank/DDBJ whole genome shotgun (WGS) entry which is preliminary data.</text>
</comment>
<reference evidence="1 2" key="1">
    <citation type="submission" date="2021-06" db="EMBL/GenBank/DDBJ databases">
        <title>Caerostris extrusa draft genome.</title>
        <authorList>
            <person name="Kono N."/>
            <person name="Arakawa K."/>
        </authorList>
    </citation>
    <scope>NUCLEOTIDE SEQUENCE [LARGE SCALE GENOMIC DNA]</scope>
</reference>
<dbReference type="EMBL" id="BPLR01000905">
    <property type="protein sequence ID" value="GIY98267.1"/>
    <property type="molecule type" value="Genomic_DNA"/>
</dbReference>
<name>A0AAV4XU61_CAEEX</name>
<organism evidence="1 2">
    <name type="scientific">Caerostris extrusa</name>
    <name type="common">Bark spider</name>
    <name type="synonym">Caerostris bankana</name>
    <dbReference type="NCBI Taxonomy" id="172846"/>
    <lineage>
        <taxon>Eukaryota</taxon>
        <taxon>Metazoa</taxon>
        <taxon>Ecdysozoa</taxon>
        <taxon>Arthropoda</taxon>
        <taxon>Chelicerata</taxon>
        <taxon>Arachnida</taxon>
        <taxon>Araneae</taxon>
        <taxon>Araneomorphae</taxon>
        <taxon>Entelegynae</taxon>
        <taxon>Araneoidea</taxon>
        <taxon>Araneidae</taxon>
        <taxon>Caerostris</taxon>
    </lineage>
</organism>